<dbReference type="Proteomes" id="UP000185783">
    <property type="component" value="Unassembled WGS sequence"/>
</dbReference>
<dbReference type="SUPFAM" id="SSF158791">
    <property type="entry name" value="MgtE N-terminal domain-like"/>
    <property type="match status" value="1"/>
</dbReference>
<dbReference type="InterPro" id="IPR006668">
    <property type="entry name" value="Mg_transptr_MgtE_intracell_dom"/>
</dbReference>
<evidence type="ECO:0000259" key="3">
    <source>
        <dbReference type="Pfam" id="PF03448"/>
    </source>
</evidence>
<protein>
    <submittedName>
        <fullName evidence="4">FlaA</fullName>
    </submittedName>
</protein>
<dbReference type="EMBL" id="LVVZ01000005">
    <property type="protein sequence ID" value="OKL45295.1"/>
    <property type="molecule type" value="Genomic_DNA"/>
</dbReference>
<feature type="region of interest" description="Disordered" evidence="2">
    <location>
        <begin position="45"/>
        <end position="66"/>
    </location>
</feature>
<evidence type="ECO:0000256" key="2">
    <source>
        <dbReference type="SAM" id="MobiDB-lite"/>
    </source>
</evidence>
<feature type="coiled-coil region" evidence="1">
    <location>
        <begin position="76"/>
        <end position="149"/>
    </location>
</feature>
<accession>A0A1U7JKR1</accession>
<sequence length="215" mass="23643">MKLRLLPIVVFAVSALLVLKVVGFFLDDRYDLSAVRLAGAQQGVLDPSSVDTTPPPGLPGTEGAAMGGSVSERAVLSSLSERRKELEKREKELDLREQMLAATEARVEKRISELKEIEARIEANVSAQNEKEAEEIKDLVKIYESMKAKNAARIFDRLDMDVLLKVVSEMQPRKMADVLSYMSPDAAERLTVAIAVGRQGAPDQPESLLPKIQGQ</sequence>
<keyword evidence="1" id="KW-0175">Coiled coil</keyword>
<evidence type="ECO:0000313" key="4">
    <source>
        <dbReference type="EMBL" id="OKL45295.1"/>
    </source>
</evidence>
<dbReference type="OrthoDB" id="9791432at2"/>
<dbReference type="AlphaFoldDB" id="A0A1U7JKR1"/>
<comment type="caution">
    <text evidence="4">The sequence shown here is derived from an EMBL/GenBank/DDBJ whole genome shotgun (WGS) entry which is preliminary data.</text>
</comment>
<evidence type="ECO:0000313" key="5">
    <source>
        <dbReference type="Proteomes" id="UP000185783"/>
    </source>
</evidence>
<feature type="domain" description="Magnesium transporter MgtE intracellular" evidence="3">
    <location>
        <begin position="138"/>
        <end position="187"/>
    </location>
</feature>
<dbReference type="RefSeq" id="WP_028480208.1">
    <property type="nucleotide sequence ID" value="NZ_LVVZ01000005.1"/>
</dbReference>
<name>A0A1U7JKR1_9HYPH</name>
<dbReference type="Pfam" id="PF03448">
    <property type="entry name" value="MgtE_N"/>
    <property type="match status" value="1"/>
</dbReference>
<keyword evidence="5" id="KW-1185">Reference proteome</keyword>
<evidence type="ECO:0000256" key="1">
    <source>
        <dbReference type="SAM" id="Coils"/>
    </source>
</evidence>
<dbReference type="STRING" id="197461.A3843_02860"/>
<gene>
    <name evidence="4" type="ORF">A3843_02860</name>
</gene>
<organism evidence="4 5">
    <name type="scientific">Pseudovibrio exalbescens</name>
    <dbReference type="NCBI Taxonomy" id="197461"/>
    <lineage>
        <taxon>Bacteria</taxon>
        <taxon>Pseudomonadati</taxon>
        <taxon>Pseudomonadota</taxon>
        <taxon>Alphaproteobacteria</taxon>
        <taxon>Hyphomicrobiales</taxon>
        <taxon>Stappiaceae</taxon>
        <taxon>Pseudovibrio</taxon>
    </lineage>
</organism>
<proteinExistence type="predicted"/>
<reference evidence="4 5" key="1">
    <citation type="submission" date="2016-03" db="EMBL/GenBank/DDBJ databases">
        <title>Genome sequence of Nesiotobacter sp. nov., a moderately halophilic alphaproteobacterium isolated from the Yellow Sea, China.</title>
        <authorList>
            <person name="Zhang G."/>
            <person name="Zhang R."/>
        </authorList>
    </citation>
    <scope>NUCLEOTIDE SEQUENCE [LARGE SCALE GENOMIC DNA]</scope>
    <source>
        <strain evidence="4 5">WB1-6</strain>
    </source>
</reference>